<organism evidence="2 3">
    <name type="scientific">Glycomyces paridis</name>
    <dbReference type="NCBI Taxonomy" id="2126555"/>
    <lineage>
        <taxon>Bacteria</taxon>
        <taxon>Bacillati</taxon>
        <taxon>Actinomycetota</taxon>
        <taxon>Actinomycetes</taxon>
        <taxon>Glycomycetales</taxon>
        <taxon>Glycomycetaceae</taxon>
        <taxon>Glycomyces</taxon>
    </lineage>
</organism>
<dbReference type="EMBL" id="STGX01000021">
    <property type="protein sequence ID" value="THV23587.1"/>
    <property type="molecule type" value="Genomic_DNA"/>
</dbReference>
<gene>
    <name evidence="2" type="ORF">E9998_22590</name>
</gene>
<protein>
    <submittedName>
        <fullName evidence="2">Trypsin-like peptidase domain-containing protein</fullName>
    </submittedName>
</protein>
<name>A0A4S8P0S1_9ACTN</name>
<dbReference type="Gene3D" id="2.40.10.10">
    <property type="entry name" value="Trypsin-like serine proteases"/>
    <property type="match status" value="2"/>
</dbReference>
<dbReference type="Pfam" id="PF13365">
    <property type="entry name" value="Trypsin_2"/>
    <property type="match status" value="1"/>
</dbReference>
<sequence length="412" mass="43377">MFVHVRAQETVEAAVPLPRRVLARAAAGAFAIAAALTPATAALGADQERAEPDVSGPGYSANQIAAIESVGAALEPGSERALTHQDAAFIKARFDRVALGAGDALIVAAANGTETRRYGAGDVVDGALRALSVEGDTAVIELRDDPADGITPTARLASYARGLNEAELDSRPAAAQPSPESVCGRDDSEHAACYKETDPEAYDASRSVARLIIDDQFYCTAWLAEGGNRLLTNNHCFDTDELAKATEVQFGYECLECTGGDTATPIKVTGDDVLATDYTYDFTLFTVADYDAIAHLPHLPIDTGQAATGEKVFIAGHPGGRPLRIAAVTDESGRARPAAAQCRVSDNTWNGRGWRTDLAYLCDTEGGSSGSPVVSRETGAVVGLHHLGGCPNSAVRMDLVYPMISPYLKYDF</sequence>
<comment type="caution">
    <text evidence="2">The sequence shown here is derived from an EMBL/GenBank/DDBJ whole genome shotgun (WGS) entry which is preliminary data.</text>
</comment>
<dbReference type="PANTHER" id="PTHR36234:SF5">
    <property type="entry name" value="LYSYL ENDOPEPTIDASE"/>
    <property type="match status" value="1"/>
</dbReference>
<reference evidence="2 3" key="1">
    <citation type="journal article" date="2018" name="Int. J. Syst. Evol. Microbiol.">
        <title>Glycomyces paridis sp. nov., isolated from the medicinal plant Paris polyphylla.</title>
        <authorList>
            <person name="Fang X.M."/>
            <person name="Bai J.L."/>
            <person name="Su J."/>
            <person name="Zhao L.L."/>
            <person name="Liu H.Y."/>
            <person name="Ma B.P."/>
            <person name="Zhang Y.Q."/>
            <person name="Yu L.Y."/>
        </authorList>
    </citation>
    <scope>NUCLEOTIDE SEQUENCE [LARGE SCALE GENOMIC DNA]</scope>
    <source>
        <strain evidence="2 3">CPCC 204357</strain>
    </source>
</reference>
<evidence type="ECO:0000313" key="2">
    <source>
        <dbReference type="EMBL" id="THV23587.1"/>
    </source>
</evidence>
<dbReference type="Proteomes" id="UP000305792">
    <property type="component" value="Unassembled WGS sequence"/>
</dbReference>
<dbReference type="InterPro" id="IPR009003">
    <property type="entry name" value="Peptidase_S1_PA"/>
</dbReference>
<keyword evidence="3" id="KW-1185">Reference proteome</keyword>
<proteinExistence type="predicted"/>
<dbReference type="AlphaFoldDB" id="A0A4S8P0S1"/>
<dbReference type="InterPro" id="IPR043504">
    <property type="entry name" value="Peptidase_S1_PA_chymotrypsin"/>
</dbReference>
<dbReference type="PANTHER" id="PTHR36234">
    <property type="entry name" value="LYSYL ENDOPEPTIDASE"/>
    <property type="match status" value="1"/>
</dbReference>
<dbReference type="SUPFAM" id="SSF50494">
    <property type="entry name" value="Trypsin-like serine proteases"/>
    <property type="match status" value="1"/>
</dbReference>
<accession>A0A4S8P0S1</accession>
<evidence type="ECO:0000313" key="3">
    <source>
        <dbReference type="Proteomes" id="UP000305792"/>
    </source>
</evidence>
<evidence type="ECO:0000256" key="1">
    <source>
        <dbReference type="SAM" id="MobiDB-lite"/>
    </source>
</evidence>
<feature type="region of interest" description="Disordered" evidence="1">
    <location>
        <begin position="167"/>
        <end position="187"/>
    </location>
</feature>